<sequence>MRTTRGVVAAVVAALALLVGCATVPNSGTIRSEDGRNESTRQSGYDVLADPPKPGAQPGSVVRGFLEAMSNPDTLNIAKQYLTAEAAAAWDVRQTRIYDPQPSALQPEKDIGFRLKASLVATLDARNAWRPAAPNQQLNVLFTVVEVDGENRISTPPPGVLLDRNVSETNYQPHNLYFLNPTNDLLVPDPIYLPINRTQSQIAHLLMQSLLAGPTSRLGNSVLSAVPPNTELVRNVTVTDGAANVDLSDAVKNVGPVEREQLAAQIAWTLRPVGPVRITVQGVPLQDGDNDARTFDSFSRYDPSVPAADLTQLYVLSKGKINRFMGLDGSGEIKLEPLGQASLLSPFTATSFAISLNSELGAVVSGGQVIVARLSMAEGEKEKRLPASGKVIRPSFDWAGNLWFVDRADSGPRVWMMDKEQNLVEVEADFQGNEVRALRMAPDGVRALAVVHKNGKSALWIGRVQIGENNKRSLVGFHSLQVGFDDMVDAAWSKADRVTVVGTKGDDPKSQPLEVNVDGSLPGLVAGVAKYNVTAVAATPNVESLLILQINDAKLQRRTRDLQWDDPLDSTNYSAVYPVYPG</sequence>
<feature type="region of interest" description="Disordered" evidence="1">
    <location>
        <begin position="28"/>
        <end position="55"/>
    </location>
</feature>
<dbReference type="SMART" id="SM00909">
    <property type="entry name" value="Germane"/>
    <property type="match status" value="1"/>
</dbReference>
<dbReference type="RefSeq" id="WP_380050500.1">
    <property type="nucleotide sequence ID" value="NZ_JBHLTC010000028.1"/>
</dbReference>
<feature type="signal peptide" evidence="2">
    <location>
        <begin position="1"/>
        <end position="24"/>
    </location>
</feature>
<name>A0ABV6QR19_9ACTN</name>
<dbReference type="Pfam" id="PF25976">
    <property type="entry name" value="LpqB_N"/>
    <property type="match status" value="1"/>
</dbReference>
<accession>A0ABV6QR19</accession>
<dbReference type="PROSITE" id="PS51257">
    <property type="entry name" value="PROKAR_LIPOPROTEIN"/>
    <property type="match status" value="1"/>
</dbReference>
<dbReference type="SUPFAM" id="SSF101898">
    <property type="entry name" value="NHL repeat"/>
    <property type="match status" value="1"/>
</dbReference>
<dbReference type="EMBL" id="JBHLTC010000028">
    <property type="protein sequence ID" value="MFC0626643.1"/>
    <property type="molecule type" value="Genomic_DNA"/>
</dbReference>
<feature type="domain" description="GerMN" evidence="3">
    <location>
        <begin position="203"/>
        <end position="289"/>
    </location>
</feature>
<keyword evidence="2" id="KW-0732">Signal</keyword>
<dbReference type="Pfam" id="PF10646">
    <property type="entry name" value="Germane"/>
    <property type="match status" value="1"/>
</dbReference>
<proteinExistence type="predicted"/>
<keyword evidence="5" id="KW-1185">Reference proteome</keyword>
<dbReference type="Pfam" id="PF10647">
    <property type="entry name" value="Gmad1"/>
    <property type="match status" value="1"/>
</dbReference>
<evidence type="ECO:0000313" key="5">
    <source>
        <dbReference type="Proteomes" id="UP001589890"/>
    </source>
</evidence>
<dbReference type="Proteomes" id="UP001589890">
    <property type="component" value="Unassembled WGS sequence"/>
</dbReference>
<evidence type="ECO:0000256" key="1">
    <source>
        <dbReference type="SAM" id="MobiDB-lite"/>
    </source>
</evidence>
<gene>
    <name evidence="4" type="ORF">ACFFGN_21365</name>
</gene>
<reference evidence="4 5" key="1">
    <citation type="submission" date="2024-09" db="EMBL/GenBank/DDBJ databases">
        <authorList>
            <person name="Sun Q."/>
            <person name="Mori K."/>
        </authorList>
    </citation>
    <scope>NUCLEOTIDE SEQUENCE [LARGE SCALE GENOMIC DNA]</scope>
    <source>
        <strain evidence="4 5">CGMCC 1.15906</strain>
    </source>
</reference>
<protein>
    <submittedName>
        <fullName evidence="4">LpqB family beta-propeller domain-containing protein</fullName>
    </submittedName>
</protein>
<dbReference type="InterPro" id="IPR019606">
    <property type="entry name" value="GerMN"/>
</dbReference>
<evidence type="ECO:0000256" key="2">
    <source>
        <dbReference type="SAM" id="SignalP"/>
    </source>
</evidence>
<dbReference type="InterPro" id="IPR018910">
    <property type="entry name" value="LpqB_C"/>
</dbReference>
<evidence type="ECO:0000259" key="3">
    <source>
        <dbReference type="SMART" id="SM00909"/>
    </source>
</evidence>
<evidence type="ECO:0000313" key="4">
    <source>
        <dbReference type="EMBL" id="MFC0626643.1"/>
    </source>
</evidence>
<feature type="chain" id="PRO_5047302565" evidence="2">
    <location>
        <begin position="25"/>
        <end position="582"/>
    </location>
</feature>
<organism evidence="4 5">
    <name type="scientific">Kribbella deserti</name>
    <dbReference type="NCBI Taxonomy" id="1926257"/>
    <lineage>
        <taxon>Bacteria</taxon>
        <taxon>Bacillati</taxon>
        <taxon>Actinomycetota</taxon>
        <taxon>Actinomycetes</taxon>
        <taxon>Propionibacteriales</taxon>
        <taxon>Kribbellaceae</taxon>
        <taxon>Kribbella</taxon>
    </lineage>
</organism>
<comment type="caution">
    <text evidence="4">The sequence shown here is derived from an EMBL/GenBank/DDBJ whole genome shotgun (WGS) entry which is preliminary data.</text>
</comment>
<dbReference type="InterPro" id="IPR059026">
    <property type="entry name" value="LpqB_N"/>
</dbReference>